<dbReference type="GO" id="GO:0030288">
    <property type="term" value="C:outer membrane-bounded periplasmic space"/>
    <property type="evidence" value="ECO:0007669"/>
    <property type="project" value="TreeGrafter"/>
</dbReference>
<dbReference type="Gene3D" id="3.40.50.2300">
    <property type="match status" value="2"/>
</dbReference>
<feature type="chain" id="PRO_5031374157" evidence="3">
    <location>
        <begin position="24"/>
        <end position="329"/>
    </location>
</feature>
<evidence type="ECO:0000259" key="4">
    <source>
        <dbReference type="PROSITE" id="PS50011"/>
    </source>
</evidence>
<dbReference type="InterPro" id="IPR050555">
    <property type="entry name" value="Bact_Solute-Bind_Prot2"/>
</dbReference>
<dbReference type="AlphaFoldDB" id="A0A7W7EKR7"/>
<dbReference type="SUPFAM" id="SSF53822">
    <property type="entry name" value="Periplasmic binding protein-like I"/>
    <property type="match status" value="1"/>
</dbReference>
<comment type="subcellular location">
    <subcellularLocation>
        <location evidence="1">Periplasm</location>
    </subcellularLocation>
</comment>
<comment type="similarity">
    <text evidence="2">Belongs to the bacterial solute-binding protein 2 family.</text>
</comment>
<keyword evidence="3" id="KW-0732">Signal</keyword>
<dbReference type="PANTHER" id="PTHR30036">
    <property type="entry name" value="D-XYLOSE-BINDING PERIPLASMIC PROTEIN"/>
    <property type="match status" value="1"/>
</dbReference>
<dbReference type="GO" id="GO:0004672">
    <property type="term" value="F:protein kinase activity"/>
    <property type="evidence" value="ECO:0007669"/>
    <property type="project" value="InterPro"/>
</dbReference>
<proteinExistence type="inferred from homology"/>
<accession>A0A7W7EKR7</accession>
<feature type="signal peptide" evidence="3">
    <location>
        <begin position="1"/>
        <end position="23"/>
    </location>
</feature>
<evidence type="ECO:0000256" key="3">
    <source>
        <dbReference type="SAM" id="SignalP"/>
    </source>
</evidence>
<evidence type="ECO:0000256" key="1">
    <source>
        <dbReference type="ARBA" id="ARBA00004418"/>
    </source>
</evidence>
<protein>
    <submittedName>
        <fullName evidence="5">Simple sugar transport system substrate-binding protein</fullName>
    </submittedName>
</protein>
<feature type="domain" description="Protein kinase" evidence="4">
    <location>
        <begin position="126"/>
        <end position="329"/>
    </location>
</feature>
<dbReference type="GO" id="GO:0005524">
    <property type="term" value="F:ATP binding"/>
    <property type="evidence" value="ECO:0007669"/>
    <property type="project" value="InterPro"/>
</dbReference>
<dbReference type="PANTHER" id="PTHR30036:SF7">
    <property type="entry name" value="ABC TRANSPORTER PERIPLASMIC-BINDING PROTEIN YPHF"/>
    <property type="match status" value="1"/>
</dbReference>
<dbReference type="GO" id="GO:0030246">
    <property type="term" value="F:carbohydrate binding"/>
    <property type="evidence" value="ECO:0007669"/>
    <property type="project" value="TreeGrafter"/>
</dbReference>
<dbReference type="PROSITE" id="PS50011">
    <property type="entry name" value="PROTEIN_KINASE_DOM"/>
    <property type="match status" value="1"/>
</dbReference>
<organism evidence="5 6">
    <name type="scientific">Rhizobium leucaenae</name>
    <dbReference type="NCBI Taxonomy" id="29450"/>
    <lineage>
        <taxon>Bacteria</taxon>
        <taxon>Pseudomonadati</taxon>
        <taxon>Pseudomonadota</taxon>
        <taxon>Alphaproteobacteria</taxon>
        <taxon>Hyphomicrobiales</taxon>
        <taxon>Rhizobiaceae</taxon>
        <taxon>Rhizobium/Agrobacterium group</taxon>
        <taxon>Rhizobium</taxon>
    </lineage>
</organism>
<reference evidence="5 6" key="1">
    <citation type="submission" date="2020-08" db="EMBL/GenBank/DDBJ databases">
        <title>Genomic Encyclopedia of Type Strains, Phase IV (KMG-V): Genome sequencing to study the core and pangenomes of soil and plant-associated prokaryotes.</title>
        <authorList>
            <person name="Whitman W."/>
        </authorList>
    </citation>
    <scope>NUCLEOTIDE SEQUENCE [LARGE SCALE GENOMIC DNA]</scope>
    <source>
        <strain evidence="5 6">SEMIA 492</strain>
    </source>
</reference>
<dbReference type="RefSeq" id="WP_037135252.1">
    <property type="nucleotide sequence ID" value="NZ_JACIIG010000006.1"/>
</dbReference>
<name>A0A7W7EKR7_9HYPH</name>
<dbReference type="Proteomes" id="UP000543836">
    <property type="component" value="Unassembled WGS sequence"/>
</dbReference>
<evidence type="ECO:0000313" key="5">
    <source>
        <dbReference type="EMBL" id="MBB4568727.1"/>
    </source>
</evidence>
<keyword evidence="5" id="KW-0813">Transport</keyword>
<dbReference type="InterPro" id="IPR028082">
    <property type="entry name" value="Peripla_BP_I"/>
</dbReference>
<sequence>MKRFIVAALAASLSLATATMAFAQDTGKVGIVVKIGGIPWFNAMEAGIKEQGKKLDVDAFMIGPTSADPALQVRAIEDLIAQGVKVIGVVPNDAKVLEPVLSKAKEKGIIVITHESPGQKGADWDFELASSVGFGEAHAKLLAEKMSGKGEYAVFVGSLTVPLHNAWADAAIAYLKKNYPDMKLVGDRYGVAEDVDKSRSTALDLISAHPDLKGFLAFGSQGPIGAGRAIEERRKVGKIFVLGPFSPGQGQKLLNSDAISGGFMWNPKQAGEVFVTLSQKLMKGEQIKDGEQIEGLGTIHPDFEKHNIIVDQLVPINKKTVADLAAMGL</sequence>
<gene>
    <name evidence="5" type="ORF">GGE60_002846</name>
</gene>
<comment type="caution">
    <text evidence="5">The sequence shown here is derived from an EMBL/GenBank/DDBJ whole genome shotgun (WGS) entry which is preliminary data.</text>
</comment>
<dbReference type="CDD" id="cd20002">
    <property type="entry name" value="PBP1_LsrB_Quorum_Sensing-like"/>
    <property type="match status" value="1"/>
</dbReference>
<dbReference type="InterPro" id="IPR025997">
    <property type="entry name" value="SBP_2_dom"/>
</dbReference>
<evidence type="ECO:0000256" key="2">
    <source>
        <dbReference type="ARBA" id="ARBA00007639"/>
    </source>
</evidence>
<dbReference type="InterPro" id="IPR000719">
    <property type="entry name" value="Prot_kinase_dom"/>
</dbReference>
<dbReference type="Pfam" id="PF13407">
    <property type="entry name" value="Peripla_BP_4"/>
    <property type="match status" value="1"/>
</dbReference>
<dbReference type="EMBL" id="JACIIG010000006">
    <property type="protein sequence ID" value="MBB4568727.1"/>
    <property type="molecule type" value="Genomic_DNA"/>
</dbReference>
<evidence type="ECO:0000313" key="6">
    <source>
        <dbReference type="Proteomes" id="UP000543836"/>
    </source>
</evidence>
<keyword evidence="5" id="KW-0762">Sugar transport</keyword>
<keyword evidence="6" id="KW-1185">Reference proteome</keyword>